<comment type="caution">
    <text evidence="2">The sequence shown here is derived from an EMBL/GenBank/DDBJ whole genome shotgun (WGS) entry which is preliminary data.</text>
</comment>
<protein>
    <submittedName>
        <fullName evidence="2">Uncharacterized protein</fullName>
    </submittedName>
</protein>
<feature type="region of interest" description="Disordered" evidence="1">
    <location>
        <begin position="1"/>
        <end position="37"/>
    </location>
</feature>
<evidence type="ECO:0000313" key="2">
    <source>
        <dbReference type="EMBL" id="MPN20227.1"/>
    </source>
</evidence>
<feature type="compositionally biased region" description="Low complexity" evidence="1">
    <location>
        <begin position="10"/>
        <end position="29"/>
    </location>
</feature>
<accession>A0A645G081</accession>
<evidence type="ECO:0000256" key="1">
    <source>
        <dbReference type="SAM" id="MobiDB-lite"/>
    </source>
</evidence>
<organism evidence="2">
    <name type="scientific">bioreactor metagenome</name>
    <dbReference type="NCBI Taxonomy" id="1076179"/>
    <lineage>
        <taxon>unclassified sequences</taxon>
        <taxon>metagenomes</taxon>
        <taxon>ecological metagenomes</taxon>
    </lineage>
</organism>
<gene>
    <name evidence="2" type="ORF">SDC9_167605</name>
</gene>
<reference evidence="2" key="1">
    <citation type="submission" date="2019-08" db="EMBL/GenBank/DDBJ databases">
        <authorList>
            <person name="Kucharzyk K."/>
            <person name="Murdoch R.W."/>
            <person name="Higgins S."/>
            <person name="Loffler F."/>
        </authorList>
    </citation>
    <scope>NUCLEOTIDE SEQUENCE</scope>
</reference>
<dbReference type="AlphaFoldDB" id="A0A645G081"/>
<dbReference type="EMBL" id="VSSQ01067921">
    <property type="protein sequence ID" value="MPN20227.1"/>
    <property type="molecule type" value="Genomic_DNA"/>
</dbReference>
<name>A0A645G081_9ZZZZ</name>
<sequence length="168" mass="18030">MKRIDEVAMKTHSSTSTSTPTKRPHTTNTQSPVAQGSPYVSAAQTKAMMAGSLAARMARLDTDDMLSTDQAAELVGTTRVTINAWIAKGRAIGLTQTRRGFKLPGWQFEPLMWDAVPLLAKALGTQEGWAILTFLETPLGALSGKTPRQAIEQGLTERVVELAGGDGY</sequence>
<proteinExistence type="predicted"/>